<keyword evidence="2 6" id="KW-0418">Kinase</keyword>
<sequence length="377" mass="43325">MENASAINEFELDRNNGIYRVLFETSSDATIIIDALTGQIIDCNREYELLTGFKHENLVEMKIWETHTPEQKRKCKVIMRKTLQQGYGKIGFDNVGVKGIVLHSEGKGRTFIFNGKKYIQISIRNSTDEIQRKQELEQKVKERTRELKDTMSKLQIYSQKLRKLTREYLRAQEDERKRVAIELHDRVTQDLINLCHLANELKEQSNSSIHIPVENVLNRAKNALVETRNIMKTLYPASLTRYGLIEMMKQELGNLESKSGIHTRLKDNQPIKLDPIIETTLYRIFHEALLNIEKHSDNARNIWVAIEYQSGFVTMDIKDNGAGFDLKSVSAKDPGGLEGMRQRAELVEGNFNLESSPGKGTKISVQIPIHTSNEIIR</sequence>
<evidence type="ECO:0000256" key="3">
    <source>
        <dbReference type="ARBA" id="ARBA00023012"/>
    </source>
</evidence>
<feature type="domain" description="PAS" evidence="5">
    <location>
        <begin position="15"/>
        <end position="86"/>
    </location>
</feature>
<organism evidence="6 7">
    <name type="scientific">Dehalococcoides mccartyi (strain VS)</name>
    <dbReference type="NCBI Taxonomy" id="311424"/>
    <lineage>
        <taxon>Bacteria</taxon>
        <taxon>Bacillati</taxon>
        <taxon>Chloroflexota</taxon>
        <taxon>Dehalococcoidia</taxon>
        <taxon>Dehalococcoidales</taxon>
        <taxon>Dehalococcoidaceae</taxon>
        <taxon>Dehalococcoides</taxon>
    </lineage>
</organism>
<dbReference type="Pfam" id="PF00989">
    <property type="entry name" value="PAS"/>
    <property type="match status" value="1"/>
</dbReference>
<keyword evidence="1" id="KW-0808">Transferase</keyword>
<keyword evidence="3" id="KW-0902">Two-component regulatory system</keyword>
<name>D2BJH1_DEHMV</name>
<dbReference type="InterPro" id="IPR011712">
    <property type="entry name" value="Sig_transdc_His_kin_sub3_dim/P"/>
</dbReference>
<evidence type="ECO:0000313" key="7">
    <source>
        <dbReference type="Proteomes" id="UP000002506"/>
    </source>
</evidence>
<keyword evidence="4" id="KW-0175">Coiled coil</keyword>
<dbReference type="eggNOG" id="COG4585">
    <property type="taxonomic scope" value="Bacteria"/>
</dbReference>
<accession>D2BJH1</accession>
<dbReference type="NCBIfam" id="TIGR00229">
    <property type="entry name" value="sensory_box"/>
    <property type="match status" value="1"/>
</dbReference>
<gene>
    <name evidence="6" type="primary">rdhC</name>
    <name evidence="6" type="ordered locus">DhcVS_1372</name>
</gene>
<dbReference type="InterPro" id="IPR000014">
    <property type="entry name" value="PAS"/>
</dbReference>
<dbReference type="InterPro" id="IPR036890">
    <property type="entry name" value="HATPase_C_sf"/>
</dbReference>
<dbReference type="CDD" id="cd16917">
    <property type="entry name" value="HATPase_UhpB-NarQ-NarX-like"/>
    <property type="match status" value="1"/>
</dbReference>
<dbReference type="InterPro" id="IPR013767">
    <property type="entry name" value="PAS_fold"/>
</dbReference>
<evidence type="ECO:0000256" key="1">
    <source>
        <dbReference type="ARBA" id="ARBA00022679"/>
    </source>
</evidence>
<dbReference type="Gene3D" id="3.30.450.20">
    <property type="entry name" value="PAS domain"/>
    <property type="match status" value="1"/>
</dbReference>
<dbReference type="KEGG" id="dev:DhcVS_1372"/>
<dbReference type="InterPro" id="IPR003594">
    <property type="entry name" value="HATPase_dom"/>
</dbReference>
<dbReference type="HOGENOM" id="CLU_000445_114_0_0"/>
<dbReference type="SMART" id="SM00387">
    <property type="entry name" value="HATPase_c"/>
    <property type="match status" value="1"/>
</dbReference>
<dbReference type="AlphaFoldDB" id="D2BJH1"/>
<proteinExistence type="predicted"/>
<evidence type="ECO:0000256" key="4">
    <source>
        <dbReference type="SAM" id="Coils"/>
    </source>
</evidence>
<dbReference type="GO" id="GO:0006355">
    <property type="term" value="P:regulation of DNA-templated transcription"/>
    <property type="evidence" value="ECO:0007669"/>
    <property type="project" value="InterPro"/>
</dbReference>
<evidence type="ECO:0000259" key="5">
    <source>
        <dbReference type="PROSITE" id="PS50112"/>
    </source>
</evidence>
<dbReference type="InterPro" id="IPR050482">
    <property type="entry name" value="Sensor_HK_TwoCompSys"/>
</dbReference>
<feature type="coiled-coil region" evidence="4">
    <location>
        <begin position="123"/>
        <end position="174"/>
    </location>
</feature>
<dbReference type="Proteomes" id="UP000002506">
    <property type="component" value="Chromosome"/>
</dbReference>
<dbReference type="SUPFAM" id="SSF55785">
    <property type="entry name" value="PYP-like sensor domain (PAS domain)"/>
    <property type="match status" value="1"/>
</dbReference>
<evidence type="ECO:0000313" key="6">
    <source>
        <dbReference type="EMBL" id="ACZ62471.1"/>
    </source>
</evidence>
<dbReference type="PROSITE" id="PS50112">
    <property type="entry name" value="PAS"/>
    <property type="match status" value="1"/>
</dbReference>
<dbReference type="PANTHER" id="PTHR24421">
    <property type="entry name" value="NITRATE/NITRITE SENSOR PROTEIN NARX-RELATED"/>
    <property type="match status" value="1"/>
</dbReference>
<dbReference type="SUPFAM" id="SSF55874">
    <property type="entry name" value="ATPase domain of HSP90 chaperone/DNA topoisomerase II/histidine kinase"/>
    <property type="match status" value="1"/>
</dbReference>
<dbReference type="EMBL" id="CP001827">
    <property type="protein sequence ID" value="ACZ62471.1"/>
    <property type="molecule type" value="Genomic_DNA"/>
</dbReference>
<dbReference type="OrthoDB" id="9811717at2"/>
<dbReference type="GO" id="GO:0016020">
    <property type="term" value="C:membrane"/>
    <property type="evidence" value="ECO:0007669"/>
    <property type="project" value="InterPro"/>
</dbReference>
<dbReference type="SMART" id="SM00091">
    <property type="entry name" value="PAS"/>
    <property type="match status" value="1"/>
</dbReference>
<dbReference type="Gene3D" id="3.30.565.10">
    <property type="entry name" value="Histidine kinase-like ATPase, C-terminal domain"/>
    <property type="match status" value="1"/>
</dbReference>
<dbReference type="Pfam" id="PF02518">
    <property type="entry name" value="HATPase_c"/>
    <property type="match status" value="1"/>
</dbReference>
<protein>
    <submittedName>
        <fullName evidence="6">Sensor histidine kinase</fullName>
    </submittedName>
</protein>
<dbReference type="Pfam" id="PF07730">
    <property type="entry name" value="HisKA_3"/>
    <property type="match status" value="1"/>
</dbReference>
<evidence type="ECO:0000256" key="2">
    <source>
        <dbReference type="ARBA" id="ARBA00022777"/>
    </source>
</evidence>
<dbReference type="GO" id="GO:0046983">
    <property type="term" value="F:protein dimerization activity"/>
    <property type="evidence" value="ECO:0007669"/>
    <property type="project" value="InterPro"/>
</dbReference>
<dbReference type="InterPro" id="IPR035965">
    <property type="entry name" value="PAS-like_dom_sf"/>
</dbReference>
<reference evidence="6 7" key="1">
    <citation type="journal article" date="2009" name="PLoS Genet.">
        <title>Localized plasticity in the streamlined genomes of vinyl chloride respiring Dehalococcoides.</title>
        <authorList>
            <person name="McMurdie P.J."/>
            <person name="Behrens S.F."/>
            <person name="Muller J.A."/>
            <person name="Goke J."/>
            <person name="Ritalahti K.M."/>
            <person name="Wagner R."/>
            <person name="Goltsman E."/>
            <person name="Lapidus A."/>
            <person name="Holmes S."/>
            <person name="Loffler F.E."/>
            <person name="Spormann A.M."/>
        </authorList>
    </citation>
    <scope>NUCLEOTIDE SEQUENCE [LARGE SCALE GENOMIC DNA]</scope>
    <source>
        <strain evidence="6 7">VS</strain>
    </source>
</reference>
<dbReference type="GO" id="GO:0000155">
    <property type="term" value="F:phosphorelay sensor kinase activity"/>
    <property type="evidence" value="ECO:0007669"/>
    <property type="project" value="InterPro"/>
</dbReference>